<reference evidence="1" key="1">
    <citation type="submission" date="2020-10" db="EMBL/GenBank/DDBJ databases">
        <authorList>
            <person name="Gilroy R."/>
        </authorList>
    </citation>
    <scope>NUCLEOTIDE SEQUENCE</scope>
    <source>
        <strain evidence="1">ChiSjej6B24-2974</strain>
    </source>
</reference>
<gene>
    <name evidence="1" type="ORF">IAA52_09795</name>
</gene>
<accession>A0A9D1CWS1</accession>
<name>A0A9D1CWS1_9FIRM</name>
<sequence>MANATYDLGRVGTSLRGNFSYDIAYEPLDIVTWRNGCYIANAASTGQYPDISEEWTRLAQGEMDYAVADELTGERWIDGRPIYRRILTGTHLNNAGSTTIGNIGPVDGIIRLDGFVRRPTGGLQTFSFAYYNNPQQMVTANVTKEGDVVVYKGNSWDTEYYAMIIYYCPVADG</sequence>
<evidence type="ECO:0000313" key="2">
    <source>
        <dbReference type="Proteomes" id="UP000824260"/>
    </source>
</evidence>
<evidence type="ECO:0000313" key="1">
    <source>
        <dbReference type="EMBL" id="HIQ83377.1"/>
    </source>
</evidence>
<proteinExistence type="predicted"/>
<protein>
    <submittedName>
        <fullName evidence="1">Uncharacterized protein</fullName>
    </submittedName>
</protein>
<organism evidence="1 2">
    <name type="scientific">Candidatus Pullichristensenella stercorigallinarum</name>
    <dbReference type="NCBI Taxonomy" id="2840909"/>
    <lineage>
        <taxon>Bacteria</taxon>
        <taxon>Bacillati</taxon>
        <taxon>Bacillota</taxon>
        <taxon>Clostridia</taxon>
        <taxon>Candidatus Pullichristensenella</taxon>
    </lineage>
</organism>
<dbReference type="EMBL" id="DVFZ01000096">
    <property type="protein sequence ID" value="HIQ83377.1"/>
    <property type="molecule type" value="Genomic_DNA"/>
</dbReference>
<comment type="caution">
    <text evidence="1">The sequence shown here is derived from an EMBL/GenBank/DDBJ whole genome shotgun (WGS) entry which is preliminary data.</text>
</comment>
<dbReference type="Proteomes" id="UP000824260">
    <property type="component" value="Unassembled WGS sequence"/>
</dbReference>
<reference evidence="1" key="2">
    <citation type="journal article" date="2021" name="PeerJ">
        <title>Extensive microbial diversity within the chicken gut microbiome revealed by metagenomics and culture.</title>
        <authorList>
            <person name="Gilroy R."/>
            <person name="Ravi A."/>
            <person name="Getino M."/>
            <person name="Pursley I."/>
            <person name="Horton D.L."/>
            <person name="Alikhan N.F."/>
            <person name="Baker D."/>
            <person name="Gharbi K."/>
            <person name="Hall N."/>
            <person name="Watson M."/>
            <person name="Adriaenssens E.M."/>
            <person name="Foster-Nyarko E."/>
            <person name="Jarju S."/>
            <person name="Secka A."/>
            <person name="Antonio M."/>
            <person name="Oren A."/>
            <person name="Chaudhuri R.R."/>
            <person name="La Ragione R."/>
            <person name="Hildebrand F."/>
            <person name="Pallen M.J."/>
        </authorList>
    </citation>
    <scope>NUCLEOTIDE SEQUENCE</scope>
    <source>
        <strain evidence="1">ChiSjej6B24-2974</strain>
    </source>
</reference>
<dbReference type="AlphaFoldDB" id="A0A9D1CWS1"/>